<sequence>MTRTGFSALFATIWFTGLITGDVTLSRVDIVSVWQKPDTIQWKGTSENITCHIKAHSQVKRILVKWLQDNKTEMKSETIAMSENQSSVSGAVFINATLDLLSIRLNHSGKYYCKAWVDLPRLGHNEYGNGTHVYVVPNSTTVTAPTPTLVTVTANPYNKDTVKWSLGLGCVLLIISIACVIHMHCKGHRIKPKAGEVIVDATRGSPCPETQESVVYAALNIPRDSMKSRNENSAGQALSSVTSTEDSVTYSDVHIKKGPKDAG</sequence>
<evidence type="ECO:0000259" key="3">
    <source>
        <dbReference type="PROSITE" id="PS50835"/>
    </source>
</evidence>
<keyword evidence="5" id="KW-1185">Reference proteome</keyword>
<comment type="caution">
    <text evidence="4">The sequence shown here is derived from an EMBL/GenBank/DDBJ whole genome shotgun (WGS) entry which is preliminary data.</text>
</comment>
<feature type="compositionally biased region" description="Polar residues" evidence="1">
    <location>
        <begin position="231"/>
        <end position="250"/>
    </location>
</feature>
<accession>A0AAN9CVZ4</accession>
<dbReference type="PROSITE" id="PS50835">
    <property type="entry name" value="IG_LIKE"/>
    <property type="match status" value="1"/>
</dbReference>
<organism evidence="4 5">
    <name type="scientific">Phoxinus phoxinus</name>
    <name type="common">Eurasian minnow</name>
    <dbReference type="NCBI Taxonomy" id="58324"/>
    <lineage>
        <taxon>Eukaryota</taxon>
        <taxon>Metazoa</taxon>
        <taxon>Chordata</taxon>
        <taxon>Craniata</taxon>
        <taxon>Vertebrata</taxon>
        <taxon>Euteleostomi</taxon>
        <taxon>Actinopterygii</taxon>
        <taxon>Neopterygii</taxon>
        <taxon>Teleostei</taxon>
        <taxon>Ostariophysi</taxon>
        <taxon>Cypriniformes</taxon>
        <taxon>Leuciscidae</taxon>
        <taxon>Phoxininae</taxon>
        <taxon>Phoxinus</taxon>
    </lineage>
</organism>
<evidence type="ECO:0000256" key="2">
    <source>
        <dbReference type="SAM" id="SignalP"/>
    </source>
</evidence>
<evidence type="ECO:0000256" key="1">
    <source>
        <dbReference type="SAM" id="MobiDB-lite"/>
    </source>
</evidence>
<dbReference type="InterPro" id="IPR036179">
    <property type="entry name" value="Ig-like_dom_sf"/>
</dbReference>
<keyword evidence="2" id="KW-0732">Signal</keyword>
<dbReference type="InterPro" id="IPR007110">
    <property type="entry name" value="Ig-like_dom"/>
</dbReference>
<name>A0AAN9CVZ4_9TELE</name>
<reference evidence="4 5" key="1">
    <citation type="submission" date="2024-02" db="EMBL/GenBank/DDBJ databases">
        <title>Chromosome-level genome assembly of the Eurasian Minnow (Phoxinus phoxinus).</title>
        <authorList>
            <person name="Oriowo T.O."/>
            <person name="Martin S."/>
            <person name="Stange M."/>
            <person name="Chrysostomakis Y."/>
            <person name="Brown T."/>
            <person name="Winkler S."/>
            <person name="Kukowka S."/>
            <person name="Myers E.W."/>
            <person name="Bohne A."/>
        </authorList>
    </citation>
    <scope>NUCLEOTIDE SEQUENCE [LARGE SCALE GENOMIC DNA]</scope>
    <source>
        <strain evidence="4">ZFMK-TIS-60720</strain>
        <tissue evidence="4">Whole Organism</tissue>
    </source>
</reference>
<feature type="compositionally biased region" description="Basic and acidic residues" evidence="1">
    <location>
        <begin position="253"/>
        <end position="263"/>
    </location>
</feature>
<protein>
    <recommendedName>
        <fullName evidence="3">Ig-like domain-containing protein</fullName>
    </recommendedName>
</protein>
<dbReference type="SUPFAM" id="SSF48726">
    <property type="entry name" value="Immunoglobulin"/>
    <property type="match status" value="1"/>
</dbReference>
<feature type="region of interest" description="Disordered" evidence="1">
    <location>
        <begin position="225"/>
        <end position="263"/>
    </location>
</feature>
<evidence type="ECO:0000313" key="4">
    <source>
        <dbReference type="EMBL" id="KAK7146277.1"/>
    </source>
</evidence>
<dbReference type="InterPro" id="IPR013783">
    <property type="entry name" value="Ig-like_fold"/>
</dbReference>
<evidence type="ECO:0000313" key="5">
    <source>
        <dbReference type="Proteomes" id="UP001364617"/>
    </source>
</evidence>
<feature type="signal peptide" evidence="2">
    <location>
        <begin position="1"/>
        <end position="21"/>
    </location>
</feature>
<proteinExistence type="predicted"/>
<feature type="chain" id="PRO_5042941604" description="Ig-like domain-containing protein" evidence="2">
    <location>
        <begin position="22"/>
        <end position="263"/>
    </location>
</feature>
<dbReference type="Proteomes" id="UP001364617">
    <property type="component" value="Unassembled WGS sequence"/>
</dbReference>
<gene>
    <name evidence="4" type="ORF">R3I93_013881</name>
</gene>
<dbReference type="AlphaFoldDB" id="A0AAN9CVZ4"/>
<dbReference type="Gene3D" id="2.60.40.10">
    <property type="entry name" value="Immunoglobulins"/>
    <property type="match status" value="1"/>
</dbReference>
<feature type="domain" description="Ig-like" evidence="3">
    <location>
        <begin position="43"/>
        <end position="115"/>
    </location>
</feature>
<dbReference type="EMBL" id="JAYKXH010000014">
    <property type="protein sequence ID" value="KAK7146277.1"/>
    <property type="molecule type" value="Genomic_DNA"/>
</dbReference>